<name>A0A7L4YK38_9ACTN</name>
<feature type="region of interest" description="Disordered" evidence="1">
    <location>
        <begin position="60"/>
        <end position="83"/>
    </location>
</feature>
<proteinExistence type="predicted"/>
<protein>
    <submittedName>
        <fullName evidence="3">Uncharacterized protein</fullName>
    </submittedName>
</protein>
<keyword evidence="2" id="KW-0472">Membrane</keyword>
<organism evidence="3 4">
    <name type="scientific">Epidermidibacterium keratini</name>
    <dbReference type="NCBI Taxonomy" id="1891644"/>
    <lineage>
        <taxon>Bacteria</taxon>
        <taxon>Bacillati</taxon>
        <taxon>Actinomycetota</taxon>
        <taxon>Actinomycetes</taxon>
        <taxon>Sporichthyales</taxon>
        <taxon>Sporichthyaceae</taxon>
        <taxon>Epidermidibacterium</taxon>
    </lineage>
</organism>
<evidence type="ECO:0000313" key="3">
    <source>
        <dbReference type="EMBL" id="QHB99417.1"/>
    </source>
</evidence>
<evidence type="ECO:0000313" key="4">
    <source>
        <dbReference type="Proteomes" id="UP000463857"/>
    </source>
</evidence>
<sequence length="83" mass="8890">MSRSMASTLAIAAFALLAAFAIIAIVTGEPGYILWSFVPLVLVGSYFVVAVRGESLGARKRERDEKMAERKRAARGMSASSPN</sequence>
<reference evidence="3 4" key="1">
    <citation type="journal article" date="2018" name="Int. J. Syst. Evol. Microbiol.">
        <title>Epidermidibacterium keratini gen. nov., sp. nov., a member of the family Sporichthyaceae, isolated from keratin epidermis.</title>
        <authorList>
            <person name="Lee D.G."/>
            <person name="Trujillo M.E."/>
            <person name="Kang S."/>
            <person name="Nam J.J."/>
            <person name="Kim Y.J."/>
        </authorList>
    </citation>
    <scope>NUCLEOTIDE SEQUENCE [LARGE SCALE GENOMIC DNA]</scope>
    <source>
        <strain evidence="3 4">EPI-7</strain>
    </source>
</reference>
<keyword evidence="2" id="KW-1133">Transmembrane helix</keyword>
<evidence type="ECO:0000256" key="1">
    <source>
        <dbReference type="SAM" id="MobiDB-lite"/>
    </source>
</evidence>
<dbReference type="Proteomes" id="UP000463857">
    <property type="component" value="Chromosome"/>
</dbReference>
<dbReference type="AlphaFoldDB" id="A0A7L4YK38"/>
<dbReference type="OrthoDB" id="5198613at2"/>
<dbReference type="KEGG" id="eke:EK0264_03380"/>
<keyword evidence="2" id="KW-0812">Transmembrane</keyword>
<evidence type="ECO:0000256" key="2">
    <source>
        <dbReference type="SAM" id="Phobius"/>
    </source>
</evidence>
<gene>
    <name evidence="3" type="ORF">EK0264_03380</name>
</gene>
<accession>A0A7L4YK38</accession>
<feature type="transmembrane region" description="Helical" evidence="2">
    <location>
        <begin position="31"/>
        <end position="51"/>
    </location>
</feature>
<dbReference type="RefSeq" id="WP_159542899.1">
    <property type="nucleotide sequence ID" value="NZ_CP047156.1"/>
</dbReference>
<dbReference type="InParanoid" id="A0A7L4YK38"/>
<dbReference type="EMBL" id="CP047156">
    <property type="protein sequence ID" value="QHB99417.1"/>
    <property type="molecule type" value="Genomic_DNA"/>
</dbReference>
<feature type="compositionally biased region" description="Basic and acidic residues" evidence="1">
    <location>
        <begin position="60"/>
        <end position="71"/>
    </location>
</feature>
<keyword evidence="4" id="KW-1185">Reference proteome</keyword>